<dbReference type="InterPro" id="IPR053137">
    <property type="entry name" value="NLR-like"/>
</dbReference>
<keyword evidence="2 6" id="KW-0812">Transmembrane</keyword>
<dbReference type="Gene3D" id="1.20.58.340">
    <property type="entry name" value="Magnesium transport protein CorA, transmembrane region"/>
    <property type="match status" value="1"/>
</dbReference>
<evidence type="ECO:0000313" key="8">
    <source>
        <dbReference type="Proteomes" id="UP000179179"/>
    </source>
</evidence>
<comment type="caution">
    <text evidence="7">The sequence shown here is derived from an EMBL/GenBank/DDBJ whole genome shotgun (WGS) entry which is preliminary data.</text>
</comment>
<feature type="compositionally biased region" description="Polar residues" evidence="5">
    <location>
        <begin position="593"/>
        <end position="602"/>
    </location>
</feature>
<protein>
    <recommendedName>
        <fullName evidence="9">CorA family metal ion transporter</fullName>
    </recommendedName>
</protein>
<sequence length="1283" mass="145296">MDYNITGANPKFLDPTHRVKTGDFRDAFAREATRRRNEARTSKGPLFNGKGVHTKPYNERKRPSWIPCFSRTTEDEERPRGKLSKQSDEHSDLRVHRMRIPIAWSRIPIGGEKDTLFLAMDENSQLGSPGLGSRTLHWVHMQHCKGIEFDTFKSTALDGIDLPLNAKNMIKSWISDIYSLQAQRIFGGKALDSCFQKQRLSSVSGQSLVCAFFAVPYLLLSENCQSVADKKANTDLHPIRALVQSAYRTDSSFTREKSQAVRKVLDLEGNALVYVPQLWGLIIGDYYLVTCAASQLHTHRQSPILPLPLEKFPPTMRLVHEDGSTFYLNLMECPTWFDFVIRIHHIYSCWLKRHIDAEKCRFCDAETGEALTAASWPSLLYKARAYGVCVTVIVVLNTQQIVPPELDHENEAYFIEPDTDTRTWVRVSKRFIDVETLAAFNLPWEEDKNDSTMIIIKTYLDVDFTEILFEHTRRSRRMREEDEVRDLPVNEPEDGKSVRDHKDRHQTGPAWHWPGCYEKDPADELRRAEGEMFWAPKSSWLDGLSAEVDNCESPDSTHDPSGASINSSRLSTDSRPQTTIPPYLSWPLASDVSAPSRSQGQKAVTRVPESQKARHSKRDSPLVPVKFLYAVLQEEEAFKELPRSKKADLVELQMSFFGGMPTASYHPEIALCNTLCDVVDHFLPDGMECLLKDKIYGGLHTILKECFKASEGTKLIRLPLLKDFTDRSLKLLKLSGEIRAGIQTDTSRLLLLTAHIDCLKELCRAISQLCCSIQQSLSPEPDYMGTRPETSHPNPDSLHKTSDLDIRTDNISMAVSKIEDQKLYRSTSPQSGGTGSWEGDIPAPSHGPPSRAASVLSERSIGTTTSPRRWRKVPRNWAPDDTESDTEPENTRNPWVDGCQALKRAEDLLIESKYSIICTLIETNPLDIDDYFGVGPSRIASSIFEHICFGLSDLEGAGSFRLEEVYRQYSSQLRIKVRDKPTRTLLDDLDLLEEELESILAVIEKQKTLLRSFTSFVDDHMSKSKRGPKDVLQNCIRELDDKAALYSEMNFSIEQLRRRVVRQVDLQQDNNSKAILVFTIVTVVFLPLSFMTSYLGMNTRDIRDMDRDQWLFWAIAAPLTLFIVGVCMVVAYEGERIRDVITENDTNKRKKDVVSGPETGNSPDANEEYTIGWVSAAPIEMAAAKGMLDEEHGNLQTPPQEADHNTYLLGSMRGFNVVIVCLPRDELAASSAAVVATDMLFVIPHYDDNDTRDICLGDVAIARMEAEYQTRESKTCHYIHWNC</sequence>
<dbReference type="InterPro" id="IPR045863">
    <property type="entry name" value="CorA_TM1_TM2"/>
</dbReference>
<dbReference type="GO" id="GO:0003824">
    <property type="term" value="F:catalytic activity"/>
    <property type="evidence" value="ECO:0007669"/>
    <property type="project" value="InterPro"/>
</dbReference>
<keyword evidence="8" id="KW-1185">Reference proteome</keyword>
<dbReference type="RefSeq" id="XP_022385531.1">
    <property type="nucleotide sequence ID" value="XM_022536754.1"/>
</dbReference>
<evidence type="ECO:0000256" key="6">
    <source>
        <dbReference type="SAM" id="Phobius"/>
    </source>
</evidence>
<feature type="compositionally biased region" description="Basic and acidic residues" evidence="5">
    <location>
        <begin position="479"/>
        <end position="506"/>
    </location>
</feature>
<feature type="transmembrane region" description="Helical" evidence="6">
    <location>
        <begin position="1110"/>
        <end position="1132"/>
    </location>
</feature>
<dbReference type="GO" id="GO:0046873">
    <property type="term" value="F:metal ion transmembrane transporter activity"/>
    <property type="evidence" value="ECO:0007669"/>
    <property type="project" value="InterPro"/>
</dbReference>
<evidence type="ECO:0000256" key="2">
    <source>
        <dbReference type="ARBA" id="ARBA00022692"/>
    </source>
</evidence>
<dbReference type="EMBL" id="LYCR01000102">
    <property type="protein sequence ID" value="OGM41814.1"/>
    <property type="molecule type" value="Genomic_DNA"/>
</dbReference>
<evidence type="ECO:0000256" key="3">
    <source>
        <dbReference type="ARBA" id="ARBA00022989"/>
    </source>
</evidence>
<feature type="compositionally biased region" description="Polar residues" evidence="5">
    <location>
        <begin position="563"/>
        <end position="580"/>
    </location>
</feature>
<feature type="compositionally biased region" description="Basic and acidic residues" evidence="5">
    <location>
        <begin position="32"/>
        <end position="41"/>
    </location>
</feature>
<feature type="region of interest" description="Disordered" evidence="5">
    <location>
        <begin position="547"/>
        <end position="618"/>
    </location>
</feature>
<dbReference type="PANTHER" id="PTHR46082">
    <property type="entry name" value="ATP/GTP-BINDING PROTEIN-RELATED"/>
    <property type="match status" value="1"/>
</dbReference>
<gene>
    <name evidence="7" type="ORF">ABOM_009626</name>
</gene>
<dbReference type="PANTHER" id="PTHR46082:SF11">
    <property type="entry name" value="AAA+ ATPASE DOMAIN-CONTAINING PROTEIN-RELATED"/>
    <property type="match status" value="1"/>
</dbReference>
<feature type="transmembrane region" description="Helical" evidence="6">
    <location>
        <begin position="1075"/>
        <end position="1098"/>
    </location>
</feature>
<dbReference type="STRING" id="109264.A0A1F7ZQT0"/>
<dbReference type="Proteomes" id="UP000179179">
    <property type="component" value="Unassembled WGS sequence"/>
</dbReference>
<keyword evidence="4 6" id="KW-0472">Membrane</keyword>
<dbReference type="InterPro" id="IPR035994">
    <property type="entry name" value="Nucleoside_phosphorylase_sf"/>
</dbReference>
<proteinExistence type="predicted"/>
<evidence type="ECO:0000313" key="7">
    <source>
        <dbReference type="EMBL" id="OGM41814.1"/>
    </source>
</evidence>
<dbReference type="Pfam" id="PF01544">
    <property type="entry name" value="CorA"/>
    <property type="match status" value="1"/>
</dbReference>
<reference evidence="7 8" key="1">
    <citation type="journal article" date="2016" name="Genome Biol. Evol.">
        <title>Draft genome sequence of an aflatoxigenic Aspergillus species, A. bombycis.</title>
        <authorList>
            <person name="Moore G.G."/>
            <person name="Mack B.M."/>
            <person name="Beltz S.B."/>
            <person name="Gilbert M.K."/>
        </authorList>
    </citation>
    <scope>NUCLEOTIDE SEQUENCE [LARGE SCALE GENOMIC DNA]</scope>
    <source>
        <strain evidence="8">NRRL 26010</strain>
    </source>
</reference>
<evidence type="ECO:0000256" key="4">
    <source>
        <dbReference type="ARBA" id="ARBA00023136"/>
    </source>
</evidence>
<feature type="region of interest" description="Disordered" evidence="5">
    <location>
        <begin position="32"/>
        <end position="91"/>
    </location>
</feature>
<evidence type="ECO:0000256" key="5">
    <source>
        <dbReference type="SAM" id="MobiDB-lite"/>
    </source>
</evidence>
<feature type="region of interest" description="Disordered" evidence="5">
    <location>
        <begin position="820"/>
        <end position="893"/>
    </location>
</feature>
<evidence type="ECO:0000256" key="1">
    <source>
        <dbReference type="ARBA" id="ARBA00004141"/>
    </source>
</evidence>
<dbReference type="SUPFAM" id="SSF144083">
    <property type="entry name" value="Magnesium transport protein CorA, transmembrane region"/>
    <property type="match status" value="1"/>
</dbReference>
<dbReference type="GO" id="GO:0016020">
    <property type="term" value="C:membrane"/>
    <property type="evidence" value="ECO:0007669"/>
    <property type="project" value="UniProtKB-SubCell"/>
</dbReference>
<feature type="compositionally biased region" description="Basic and acidic residues" evidence="5">
    <location>
        <begin position="77"/>
        <end position="91"/>
    </location>
</feature>
<dbReference type="GeneID" id="34453016"/>
<feature type="region of interest" description="Disordered" evidence="5">
    <location>
        <begin position="781"/>
        <end position="805"/>
    </location>
</feature>
<feature type="region of interest" description="Disordered" evidence="5">
    <location>
        <begin position="1147"/>
        <end position="1167"/>
    </location>
</feature>
<organism evidence="7 8">
    <name type="scientific">Aspergillus bombycis</name>
    <dbReference type="NCBI Taxonomy" id="109264"/>
    <lineage>
        <taxon>Eukaryota</taxon>
        <taxon>Fungi</taxon>
        <taxon>Dikarya</taxon>
        <taxon>Ascomycota</taxon>
        <taxon>Pezizomycotina</taxon>
        <taxon>Eurotiomycetes</taxon>
        <taxon>Eurotiomycetidae</taxon>
        <taxon>Eurotiales</taxon>
        <taxon>Aspergillaceae</taxon>
        <taxon>Aspergillus</taxon>
    </lineage>
</organism>
<dbReference type="Gene3D" id="3.40.50.1580">
    <property type="entry name" value="Nucleoside phosphorylase domain"/>
    <property type="match status" value="1"/>
</dbReference>
<evidence type="ECO:0008006" key="9">
    <source>
        <dbReference type="Google" id="ProtNLM"/>
    </source>
</evidence>
<keyword evidence="3 6" id="KW-1133">Transmembrane helix</keyword>
<feature type="region of interest" description="Disordered" evidence="5">
    <location>
        <begin position="479"/>
        <end position="517"/>
    </location>
</feature>
<dbReference type="InterPro" id="IPR002523">
    <property type="entry name" value="MgTranspt_CorA/ZnTranspt_ZntB"/>
</dbReference>
<dbReference type="OrthoDB" id="5430750at2759"/>
<name>A0A1F7ZQT0_9EURO</name>
<accession>A0A1F7ZQT0</accession>
<comment type="subcellular location">
    <subcellularLocation>
        <location evidence="1">Membrane</location>
        <topology evidence="1">Multi-pass membrane protein</topology>
    </subcellularLocation>
</comment>
<dbReference type="GO" id="GO:0009116">
    <property type="term" value="P:nucleoside metabolic process"/>
    <property type="evidence" value="ECO:0007669"/>
    <property type="project" value="InterPro"/>
</dbReference>